<evidence type="ECO:0000256" key="8">
    <source>
        <dbReference type="ARBA" id="ARBA00030816"/>
    </source>
</evidence>
<evidence type="ECO:0000256" key="1">
    <source>
        <dbReference type="ARBA" id="ARBA00001947"/>
    </source>
</evidence>
<keyword evidence="4 11" id="KW-0808">Transferase</keyword>
<keyword evidence="3" id="KW-0637">Prenyltransferase</keyword>
<organism evidence="11">
    <name type="scientific">Amblyomma aureolatum</name>
    <dbReference type="NCBI Taxonomy" id="187763"/>
    <lineage>
        <taxon>Eukaryota</taxon>
        <taxon>Metazoa</taxon>
        <taxon>Ecdysozoa</taxon>
        <taxon>Arthropoda</taxon>
        <taxon>Chelicerata</taxon>
        <taxon>Arachnida</taxon>
        <taxon>Acari</taxon>
        <taxon>Parasitiformes</taxon>
        <taxon>Ixodida</taxon>
        <taxon>Ixodoidea</taxon>
        <taxon>Ixodidae</taxon>
        <taxon>Amblyomminae</taxon>
        <taxon>Amblyomma</taxon>
    </lineage>
</organism>
<evidence type="ECO:0000313" key="11">
    <source>
        <dbReference type="EMBL" id="JAT98568.1"/>
    </source>
</evidence>
<keyword evidence="5" id="KW-0479">Metal-binding</keyword>
<protein>
    <recommendedName>
        <fullName evidence="8">Geranylgeranyl transferase type II subunit beta</fullName>
    </recommendedName>
    <alternativeName>
        <fullName evidence="9">Type II protein geranyl-geranyltransferase subunit beta</fullName>
    </alternativeName>
</protein>
<evidence type="ECO:0000256" key="6">
    <source>
        <dbReference type="ARBA" id="ARBA00022737"/>
    </source>
</evidence>
<evidence type="ECO:0000256" key="7">
    <source>
        <dbReference type="ARBA" id="ARBA00022833"/>
    </source>
</evidence>
<evidence type="ECO:0000256" key="9">
    <source>
        <dbReference type="ARBA" id="ARBA00032766"/>
    </source>
</evidence>
<accession>A0A1E1XH48</accession>
<dbReference type="PANTHER" id="PTHR11774:SF11">
    <property type="entry name" value="GERANYLGERANYL TRANSFERASE TYPE-2 SUBUNIT BETA"/>
    <property type="match status" value="1"/>
</dbReference>
<evidence type="ECO:0000259" key="10">
    <source>
        <dbReference type="Pfam" id="PF00432"/>
    </source>
</evidence>
<evidence type="ECO:0000256" key="3">
    <source>
        <dbReference type="ARBA" id="ARBA00022602"/>
    </source>
</evidence>
<evidence type="ECO:0000256" key="2">
    <source>
        <dbReference type="ARBA" id="ARBA00010497"/>
    </source>
</evidence>
<dbReference type="InterPro" id="IPR045089">
    <property type="entry name" value="PGGT1B-like"/>
</dbReference>
<sequence length="457" mass="52079">MDCQRTEKILHGIHSYFLEFYKQGMVYVQDTEMMARDLLEKRKHHEEQLLNGMYWTIFSLHLLYRKYDIATPEQREHNRAQDSAMAAALEEEDCDDAYDSVNHDGYIPATTANRASEDGNSAETRPADNFHMLRYSNHAVLGAELDTPILKGKDVDAILRFLKMCQREFVYEEYTYMGFANSDDRRRFSSNISSTLMAINAYRVIGDYLKVRSSLGYLKHMAWVYQVDELLAYINLLYVRDEGFYRKTVLPLIPESADIRHTASAVLATSILLRMSGHQNENYRRKIGEWINIAEVTKHVMKHFNDDGGIGMLPNAESHCGAAFCAIAVLTVLGTLLTVPRQRLIDLRSWLLRRIAHVGGVAGRIGKPEDVCYSFWVLASLTLMNQCGIRSQILRGRDMIRFIERCQTPCGGIAPFPCDSGRPGEPDPFHSFAALMTITLIEEDRQQAAVSVLQTII</sequence>
<dbReference type="InterPro" id="IPR001330">
    <property type="entry name" value="Prenyltrans"/>
</dbReference>
<reference evidence="11" key="1">
    <citation type="journal article" date="2017" name="Front. Cell. Infect. Microbiol.">
        <title>The Distinct Transcriptional Response of the Midgut of Amblyomma sculptum and Amblyomma aureolatum Ticks to Rickettsia rickettsii Correlates to Their Differences in Susceptibility to Infection.</title>
        <authorList>
            <person name="Martins L.A."/>
            <person name="Galletti M.F.B.M."/>
            <person name="Ribeiro J.M."/>
            <person name="Fujita A."/>
            <person name="Costa F.B."/>
            <person name="Labruna M.B."/>
            <person name="Daffre S."/>
            <person name="Fogaca A.C."/>
        </authorList>
    </citation>
    <scope>NUCLEOTIDE SEQUENCE</scope>
</reference>
<dbReference type="InterPro" id="IPR008930">
    <property type="entry name" value="Terpenoid_cyclase/PrenylTrfase"/>
</dbReference>
<dbReference type="EMBL" id="GFAC01000620">
    <property type="protein sequence ID" value="JAT98568.1"/>
    <property type="molecule type" value="mRNA"/>
</dbReference>
<dbReference type="Pfam" id="PF00432">
    <property type="entry name" value="Prenyltrans"/>
    <property type="match status" value="1"/>
</dbReference>
<dbReference type="PANTHER" id="PTHR11774">
    <property type="entry name" value="GERANYLGERANYL TRANSFERASE TYPE BETA SUBUNIT"/>
    <property type="match status" value="1"/>
</dbReference>
<keyword evidence="7" id="KW-0862">Zinc</keyword>
<proteinExistence type="evidence at transcript level"/>
<dbReference type="SUPFAM" id="SSF48239">
    <property type="entry name" value="Terpenoid cyclases/Protein prenyltransferases"/>
    <property type="match status" value="1"/>
</dbReference>
<evidence type="ECO:0000256" key="4">
    <source>
        <dbReference type="ARBA" id="ARBA00022679"/>
    </source>
</evidence>
<comment type="cofactor">
    <cofactor evidence="1">
        <name>Zn(2+)</name>
        <dbReference type="ChEBI" id="CHEBI:29105"/>
    </cofactor>
</comment>
<keyword evidence="6" id="KW-0677">Repeat</keyword>
<dbReference type="GO" id="GO:0008318">
    <property type="term" value="F:protein prenyltransferase activity"/>
    <property type="evidence" value="ECO:0007669"/>
    <property type="project" value="InterPro"/>
</dbReference>
<dbReference type="AlphaFoldDB" id="A0A1E1XH48"/>
<feature type="domain" description="Prenyltransferase alpha-alpha toroid" evidence="10">
    <location>
        <begin position="149"/>
        <end position="445"/>
    </location>
</feature>
<dbReference type="GO" id="GO:0046872">
    <property type="term" value="F:metal ion binding"/>
    <property type="evidence" value="ECO:0007669"/>
    <property type="project" value="UniProtKB-KW"/>
</dbReference>
<comment type="similarity">
    <text evidence="2">Belongs to the protein prenyltransferase subunit beta family.</text>
</comment>
<evidence type="ECO:0000256" key="5">
    <source>
        <dbReference type="ARBA" id="ARBA00022723"/>
    </source>
</evidence>
<name>A0A1E1XH48_9ACAR</name>
<dbReference type="Gene3D" id="1.50.10.20">
    <property type="match status" value="1"/>
</dbReference>